<comment type="caution">
    <text evidence="2">The sequence shown here is derived from an EMBL/GenBank/DDBJ whole genome shotgun (WGS) entry which is preliminary data.</text>
</comment>
<dbReference type="EMBL" id="JBHTHR010000735">
    <property type="protein sequence ID" value="MFD0803107.1"/>
    <property type="molecule type" value="Genomic_DNA"/>
</dbReference>
<keyword evidence="3" id="KW-1185">Reference proteome</keyword>
<evidence type="ECO:0000259" key="1">
    <source>
        <dbReference type="Pfam" id="PF19054"/>
    </source>
</evidence>
<name>A0ABW3BI96_9ACTN</name>
<evidence type="ECO:0000313" key="3">
    <source>
        <dbReference type="Proteomes" id="UP001596956"/>
    </source>
</evidence>
<feature type="domain" description="DUF5753" evidence="1">
    <location>
        <begin position="21"/>
        <end position="196"/>
    </location>
</feature>
<gene>
    <name evidence="2" type="ORF">ACFQZU_17505</name>
</gene>
<evidence type="ECO:0000313" key="2">
    <source>
        <dbReference type="EMBL" id="MFD0803107.1"/>
    </source>
</evidence>
<protein>
    <submittedName>
        <fullName evidence="2">DUF5753 domain-containing protein</fullName>
    </submittedName>
</protein>
<dbReference type="InterPro" id="IPR043917">
    <property type="entry name" value="DUF5753"/>
</dbReference>
<organism evidence="2 3">
    <name type="scientific">Streptomonospora algeriensis</name>
    <dbReference type="NCBI Taxonomy" id="995084"/>
    <lineage>
        <taxon>Bacteria</taxon>
        <taxon>Bacillati</taxon>
        <taxon>Actinomycetota</taxon>
        <taxon>Actinomycetes</taxon>
        <taxon>Streptosporangiales</taxon>
        <taxon>Nocardiopsidaceae</taxon>
        <taxon>Streptomonospora</taxon>
    </lineage>
</organism>
<sequence length="203" mass="23212">MRRWEDSRRKARRYADWFAGVAVTEREATEIREYCPLIVSGLLQTKSYSRVVFRQGRPLDTEEEIDERVKARMERQEVLYRDRPPLLRVIIEEHVLYRPIGGKEVMAAQLDHMRAMAERPHVQILIVPMESETCPGQDGGFLLFTVPKKGVVSFTETKVSGHPSDHPDIVGSYQTVFSDLAAVALPPAASLRLIKENLSHDQE</sequence>
<accession>A0ABW3BI96</accession>
<dbReference type="Proteomes" id="UP001596956">
    <property type="component" value="Unassembled WGS sequence"/>
</dbReference>
<proteinExistence type="predicted"/>
<reference evidence="3" key="1">
    <citation type="journal article" date="2019" name="Int. J. Syst. Evol. Microbiol.">
        <title>The Global Catalogue of Microorganisms (GCM) 10K type strain sequencing project: providing services to taxonomists for standard genome sequencing and annotation.</title>
        <authorList>
            <consortium name="The Broad Institute Genomics Platform"/>
            <consortium name="The Broad Institute Genome Sequencing Center for Infectious Disease"/>
            <person name="Wu L."/>
            <person name="Ma J."/>
        </authorList>
    </citation>
    <scope>NUCLEOTIDE SEQUENCE [LARGE SCALE GENOMIC DNA]</scope>
    <source>
        <strain evidence="3">CCUG 63369</strain>
    </source>
</reference>
<dbReference type="Pfam" id="PF19054">
    <property type="entry name" value="DUF5753"/>
    <property type="match status" value="1"/>
</dbReference>